<dbReference type="PANTHER" id="PTHR13847">
    <property type="entry name" value="SARCOSINE DEHYDROGENASE-RELATED"/>
    <property type="match status" value="1"/>
</dbReference>
<dbReference type="Proteomes" id="UP000621436">
    <property type="component" value="Unassembled WGS sequence"/>
</dbReference>
<dbReference type="Gene3D" id="3.30.9.10">
    <property type="entry name" value="D-Amino Acid Oxidase, subunit A, domain 2"/>
    <property type="match status" value="1"/>
</dbReference>
<comment type="caution">
    <text evidence="4">The sequence shown here is derived from an EMBL/GenBank/DDBJ whole genome shotgun (WGS) entry which is preliminary data.</text>
</comment>
<feature type="domain" description="FAD dependent oxidoreductase" evidence="3">
    <location>
        <begin position="6"/>
        <end position="352"/>
    </location>
</feature>
<keyword evidence="5" id="KW-1185">Reference proteome</keyword>
<dbReference type="Pfam" id="PF01266">
    <property type="entry name" value="DAO"/>
    <property type="match status" value="1"/>
</dbReference>
<dbReference type="InterPro" id="IPR006076">
    <property type="entry name" value="FAD-dep_OxRdtase"/>
</dbReference>
<organism evidence="4 5">
    <name type="scientific">Halonatronomonas betaini</name>
    <dbReference type="NCBI Taxonomy" id="2778430"/>
    <lineage>
        <taxon>Bacteria</taxon>
        <taxon>Bacillati</taxon>
        <taxon>Bacillota</taxon>
        <taxon>Clostridia</taxon>
        <taxon>Halanaerobiales</taxon>
        <taxon>Halarsenatibacteraceae</taxon>
        <taxon>Halonatronomonas</taxon>
    </lineage>
</organism>
<dbReference type="RefSeq" id="WP_270454133.1">
    <property type="nucleotide sequence ID" value="NZ_JADPIE010000004.1"/>
</dbReference>
<evidence type="ECO:0000256" key="1">
    <source>
        <dbReference type="ARBA" id="ARBA00023002"/>
    </source>
</evidence>
<keyword evidence="2" id="KW-1133">Transmembrane helix</keyword>
<evidence type="ECO:0000259" key="3">
    <source>
        <dbReference type="Pfam" id="PF01266"/>
    </source>
</evidence>
<dbReference type="InterPro" id="IPR036188">
    <property type="entry name" value="FAD/NAD-bd_sf"/>
</dbReference>
<dbReference type="SUPFAM" id="SSF51905">
    <property type="entry name" value="FAD/NAD(P)-binding domain"/>
    <property type="match status" value="1"/>
</dbReference>
<proteinExistence type="predicted"/>
<keyword evidence="2" id="KW-0472">Membrane</keyword>
<feature type="transmembrane region" description="Helical" evidence="2">
    <location>
        <begin position="7"/>
        <end position="24"/>
    </location>
</feature>
<reference evidence="4" key="1">
    <citation type="submission" date="2020-11" db="EMBL/GenBank/DDBJ databases">
        <title>Halonatronomonas betainensis gen. nov., sp. nov. a novel haloalkaliphilic representative of the family Halanaerobiacae capable of betaine degradation.</title>
        <authorList>
            <person name="Boltyanskaya Y."/>
            <person name="Kevbrin V."/>
            <person name="Detkova E."/>
            <person name="Grouzdev D.S."/>
            <person name="Koziaeva V."/>
            <person name="Zhilina T."/>
        </authorList>
    </citation>
    <scope>NUCLEOTIDE SEQUENCE</scope>
    <source>
        <strain evidence="4">Z-7014</strain>
    </source>
</reference>
<dbReference type="AlphaFoldDB" id="A0A931F942"/>
<dbReference type="SUPFAM" id="SSF54373">
    <property type="entry name" value="FAD-linked reductases, C-terminal domain"/>
    <property type="match status" value="1"/>
</dbReference>
<dbReference type="PANTHER" id="PTHR13847:SF287">
    <property type="entry name" value="FAD-DEPENDENT OXIDOREDUCTASE DOMAIN-CONTAINING PROTEIN 1"/>
    <property type="match status" value="1"/>
</dbReference>
<dbReference type="GO" id="GO:0016491">
    <property type="term" value="F:oxidoreductase activity"/>
    <property type="evidence" value="ECO:0007669"/>
    <property type="project" value="UniProtKB-KW"/>
</dbReference>
<dbReference type="Gene3D" id="3.50.50.60">
    <property type="entry name" value="FAD/NAD(P)-binding domain"/>
    <property type="match status" value="1"/>
</dbReference>
<sequence length="381" mass="42267">MKSKADAVIIGGGVIGLAIAYNLAKKGMDDIVVLEREYLGSGATGRCGAGIRQQWGTEMNCRLARKSMDIFENMNELLETKMDIELKQQGYLLLAFSDKEMEQFRKNLELQARENIPSREVTPEEAKEIVPHLNIDDVAGGTFCPTDGHANPFLVVKAYEDAARRLGVEINTFTEAIDITKEAGRITGVQTDKGFIATDKVVNAAGGYSCQIGEMVGLDLPVKPERHEILVTERVEPFQGPMVMSFSYNIYCQQTPGGPFLMGFGDPDEPASFNRKSSWHFLEEMARKTYKLLPPLGELRVVRQWAGLYNITPDRQPIITESKEVPGFYMAIGFSGHGFMIAPMTGILMAEMILGEDLSLDINLDLERFEKGDLILEPSVV</sequence>
<gene>
    <name evidence="4" type="ORF">I0Q91_08795</name>
</gene>
<keyword evidence="2" id="KW-0812">Transmembrane</keyword>
<name>A0A931F942_9FIRM</name>
<evidence type="ECO:0000313" key="5">
    <source>
        <dbReference type="Proteomes" id="UP000621436"/>
    </source>
</evidence>
<evidence type="ECO:0000256" key="2">
    <source>
        <dbReference type="SAM" id="Phobius"/>
    </source>
</evidence>
<dbReference type="EMBL" id="JADPIE010000004">
    <property type="protein sequence ID" value="MBF8437173.1"/>
    <property type="molecule type" value="Genomic_DNA"/>
</dbReference>
<dbReference type="GO" id="GO:0005737">
    <property type="term" value="C:cytoplasm"/>
    <property type="evidence" value="ECO:0007669"/>
    <property type="project" value="TreeGrafter"/>
</dbReference>
<evidence type="ECO:0000313" key="4">
    <source>
        <dbReference type="EMBL" id="MBF8437173.1"/>
    </source>
</evidence>
<keyword evidence="1" id="KW-0560">Oxidoreductase</keyword>
<accession>A0A931F942</accession>
<protein>
    <submittedName>
        <fullName evidence="4">FAD-binding oxidoreductase</fullName>
    </submittedName>
</protein>